<feature type="transmembrane region" description="Helical" evidence="1">
    <location>
        <begin position="31"/>
        <end position="49"/>
    </location>
</feature>
<keyword evidence="1" id="KW-0472">Membrane</keyword>
<accession>A0A3N1CP12</accession>
<dbReference type="RefSeq" id="WP_123662000.1">
    <property type="nucleotide sequence ID" value="NZ_RJKE01000001.1"/>
</dbReference>
<evidence type="ECO:0000313" key="3">
    <source>
        <dbReference type="Proteomes" id="UP000272400"/>
    </source>
</evidence>
<organism evidence="2 3">
    <name type="scientific">Actinocorallia herbida</name>
    <dbReference type="NCBI Taxonomy" id="58109"/>
    <lineage>
        <taxon>Bacteria</taxon>
        <taxon>Bacillati</taxon>
        <taxon>Actinomycetota</taxon>
        <taxon>Actinomycetes</taxon>
        <taxon>Streptosporangiales</taxon>
        <taxon>Thermomonosporaceae</taxon>
        <taxon>Actinocorallia</taxon>
    </lineage>
</organism>
<name>A0A3N1CP12_9ACTN</name>
<dbReference type="Proteomes" id="UP000272400">
    <property type="component" value="Unassembled WGS sequence"/>
</dbReference>
<keyword evidence="1" id="KW-1133">Transmembrane helix</keyword>
<evidence type="ECO:0000313" key="2">
    <source>
        <dbReference type="EMBL" id="ROO83051.1"/>
    </source>
</evidence>
<comment type="caution">
    <text evidence="2">The sequence shown here is derived from an EMBL/GenBank/DDBJ whole genome shotgun (WGS) entry which is preliminary data.</text>
</comment>
<keyword evidence="1" id="KW-0812">Transmembrane</keyword>
<proteinExistence type="predicted"/>
<keyword evidence="3" id="KW-1185">Reference proteome</keyword>
<reference evidence="2 3" key="1">
    <citation type="submission" date="2018-11" db="EMBL/GenBank/DDBJ databases">
        <title>Sequencing the genomes of 1000 actinobacteria strains.</title>
        <authorList>
            <person name="Klenk H.-P."/>
        </authorList>
    </citation>
    <scope>NUCLEOTIDE SEQUENCE [LARGE SCALE GENOMIC DNA]</scope>
    <source>
        <strain evidence="2 3">DSM 44254</strain>
    </source>
</reference>
<dbReference type="EMBL" id="RJKE01000001">
    <property type="protein sequence ID" value="ROO83051.1"/>
    <property type="molecule type" value="Genomic_DNA"/>
</dbReference>
<protein>
    <submittedName>
        <fullName evidence="2">Uncharacterized protein</fullName>
    </submittedName>
</protein>
<sequence>MNGRAFTAIGTAATAGGFFLALMNGATWPEALLTTITVATPFICIPLAARRDDNDQGGAPPPP</sequence>
<gene>
    <name evidence="2" type="ORF">EDD29_0540</name>
</gene>
<evidence type="ECO:0000256" key="1">
    <source>
        <dbReference type="SAM" id="Phobius"/>
    </source>
</evidence>
<dbReference type="AlphaFoldDB" id="A0A3N1CP12"/>